<organism evidence="1 2">
    <name type="scientific">Panagrellus redivivus</name>
    <name type="common">Microworm</name>
    <dbReference type="NCBI Taxonomy" id="6233"/>
    <lineage>
        <taxon>Eukaryota</taxon>
        <taxon>Metazoa</taxon>
        <taxon>Ecdysozoa</taxon>
        <taxon>Nematoda</taxon>
        <taxon>Chromadorea</taxon>
        <taxon>Rhabditida</taxon>
        <taxon>Tylenchina</taxon>
        <taxon>Panagrolaimomorpha</taxon>
        <taxon>Panagrolaimoidea</taxon>
        <taxon>Panagrolaimidae</taxon>
        <taxon>Panagrellus</taxon>
    </lineage>
</organism>
<dbReference type="WBParaSite" id="Pan_g10200.t1">
    <property type="protein sequence ID" value="Pan_g10200.t1"/>
    <property type="gene ID" value="Pan_g10200"/>
</dbReference>
<sequence>MCHLSKKLQGQKSESKLHELQYLHKPIPRLAASRICIALQIGRAFFFGLIGADALTQIRIRPPAANGCLCCFKICLQLQC</sequence>
<proteinExistence type="predicted"/>
<dbReference type="AlphaFoldDB" id="A0A7E4ULI3"/>
<reference evidence="1" key="1">
    <citation type="journal article" date="2013" name="Genetics">
        <title>The draft genome and transcriptome of Panagrellus redivivus are shaped by the harsh demands of a free-living lifestyle.</title>
        <authorList>
            <person name="Srinivasan J."/>
            <person name="Dillman A.R."/>
            <person name="Macchietto M.G."/>
            <person name="Heikkinen L."/>
            <person name="Lakso M."/>
            <person name="Fracchia K.M."/>
            <person name="Antoshechkin I."/>
            <person name="Mortazavi A."/>
            <person name="Wong G."/>
            <person name="Sternberg P.W."/>
        </authorList>
    </citation>
    <scope>NUCLEOTIDE SEQUENCE [LARGE SCALE GENOMIC DNA]</scope>
    <source>
        <strain evidence="1">MT8872</strain>
    </source>
</reference>
<keyword evidence="1" id="KW-1185">Reference proteome</keyword>
<protein>
    <submittedName>
        <fullName evidence="2">Uncharacterized protein</fullName>
    </submittedName>
</protein>
<reference evidence="2" key="2">
    <citation type="submission" date="2020-10" db="UniProtKB">
        <authorList>
            <consortium name="WormBaseParasite"/>
        </authorList>
    </citation>
    <scope>IDENTIFICATION</scope>
</reference>
<dbReference type="Proteomes" id="UP000492821">
    <property type="component" value="Unassembled WGS sequence"/>
</dbReference>
<evidence type="ECO:0000313" key="2">
    <source>
        <dbReference type="WBParaSite" id="Pan_g10200.t1"/>
    </source>
</evidence>
<accession>A0A7E4ULI3</accession>
<evidence type="ECO:0000313" key="1">
    <source>
        <dbReference type="Proteomes" id="UP000492821"/>
    </source>
</evidence>
<name>A0A7E4ULI3_PANRE</name>